<dbReference type="InterPro" id="IPR057135">
    <property type="entry name" value="At4g27190-like_LRR"/>
</dbReference>
<dbReference type="Pfam" id="PF23247">
    <property type="entry name" value="LRR_RPS2"/>
    <property type="match status" value="1"/>
</dbReference>
<dbReference type="PANTHER" id="PTHR33463:SF203">
    <property type="entry name" value="AAA+ ATPASE DOMAIN-CONTAINING PROTEIN"/>
    <property type="match status" value="1"/>
</dbReference>
<evidence type="ECO:0000256" key="3">
    <source>
        <dbReference type="ARBA" id="ARBA00022821"/>
    </source>
</evidence>
<dbReference type="PRINTS" id="PR00364">
    <property type="entry name" value="DISEASERSIST"/>
</dbReference>
<evidence type="ECO:0000256" key="1">
    <source>
        <dbReference type="ARBA" id="ARBA00008894"/>
    </source>
</evidence>
<dbReference type="InterPro" id="IPR042197">
    <property type="entry name" value="Apaf_helical"/>
</dbReference>
<dbReference type="OMA" id="TWEANAD"/>
<dbReference type="Gramene" id="KCW63113">
    <property type="protein sequence ID" value="KCW63113"/>
    <property type="gene ID" value="EUGRSUZ_G00722"/>
</dbReference>
<dbReference type="Pfam" id="PF00931">
    <property type="entry name" value="NB-ARC"/>
    <property type="match status" value="1"/>
</dbReference>
<keyword evidence="4" id="KW-0067">ATP-binding</keyword>
<evidence type="ECO:0000256" key="2">
    <source>
        <dbReference type="ARBA" id="ARBA00022741"/>
    </source>
</evidence>
<dbReference type="SUPFAM" id="SSF52058">
    <property type="entry name" value="L domain-like"/>
    <property type="match status" value="1"/>
</dbReference>
<protein>
    <submittedName>
        <fullName evidence="8">Uncharacterized protein</fullName>
    </submittedName>
</protein>
<sequence>MSADPVVGIGWDVLKSYVVVPIERGFGYVISSKRFADRLRGEVQNLENENQRVKVLVEEARRNVRKFLDVFTTWEANADKALEEAQELLDDEKATKTCCYGTLPDPKSRYQFSRKAEGKIEVIKQLTQKCSTFNGLNDISFIDPAFTYSASTSIKLGDDGVFESRALMIRNIMGALAGNSNSVVGVYGMGGIGKSTLLVDVERKISEDKSFHWVAKADVSENPDIKTIQGEIADALVLTEIKNKETISGRAKLLHGRLKDEEREKKVLIILDNLWEGLDLNKVGIPCGHDNKVIGCKLLLTSRDRNVLRSEMGCDKDFPLGGLEEEEARSLFERLVGDKVHDGEFKPLADEALAKCAGVPFLIVAMAKRFKYADLSEWKDTLKKIEKSKDKKINDLINQMLQWNYDKLEEEVKSLLRLYVVYGISKPSLENLVRYSIGLGLLQEVSSMEEARNRLISHIHALQASSFLLDSEDVDGFKIHDLVHEFVVSVSSRDHPLLALKDKDESITESSKDKLNSYRAVCFPFVDMEELPQELYCPELQIFLFFTNNKSLKVPNSLFHSMRKLMVLNLTGIRLTCSPSSPFQFLENLHTLCLDGCSLDNVAILGELKGIYGLPKEIGQSAELRLLDLNYCPQLEIIELGVLQSLIKLEELYMNVSFNQWNTVDQTPPINASLIELNHMKNLCTLHVYIPNLRMLPEDLNVGKLTKYEIRIGNVCYWWSECKGSRTLELKLDPLGNVLRKGCIQSILGKIDNLFLEGLDRNEQSVCALSQKGFPELKHLQSLILNNLINLEMICNSHISSKSFSTLKVVRVKSCEKMEVLFPLLVVRGLPQLQEIKRIVDADDGGKVEFHNLRVLELHNLPNIKSFFTIGMASLSSRFHDQVGIQIAFFNEKQTFVHSFFFFNSENRPWQLCDFLLCRIKVIIANLKFLLLEFQSVTFLYSIRRY</sequence>
<reference evidence="8" key="1">
    <citation type="submission" date="2013-07" db="EMBL/GenBank/DDBJ databases">
        <title>The genome of Eucalyptus grandis.</title>
        <authorList>
            <person name="Schmutz J."/>
            <person name="Hayes R."/>
            <person name="Myburg A."/>
            <person name="Tuskan G."/>
            <person name="Grattapaglia D."/>
            <person name="Rokhsar D.S."/>
        </authorList>
    </citation>
    <scope>NUCLEOTIDE SEQUENCE</scope>
    <source>
        <tissue evidence="8">Leaf extractions</tissue>
    </source>
</reference>
<dbReference type="Gene3D" id="1.10.8.430">
    <property type="entry name" value="Helical domain of apoptotic protease-activating factors"/>
    <property type="match status" value="1"/>
</dbReference>
<evidence type="ECO:0000313" key="8">
    <source>
        <dbReference type="EMBL" id="KCW63113.1"/>
    </source>
</evidence>
<dbReference type="AlphaFoldDB" id="A0A059BAH2"/>
<dbReference type="SUPFAM" id="SSF52540">
    <property type="entry name" value="P-loop containing nucleoside triphosphate hydrolases"/>
    <property type="match status" value="1"/>
</dbReference>
<dbReference type="InterPro" id="IPR032675">
    <property type="entry name" value="LRR_dom_sf"/>
</dbReference>
<dbReference type="GO" id="GO:0006952">
    <property type="term" value="P:defense response"/>
    <property type="evidence" value="ECO:0007669"/>
    <property type="project" value="UniProtKB-KW"/>
</dbReference>
<evidence type="ECO:0000256" key="4">
    <source>
        <dbReference type="ARBA" id="ARBA00022840"/>
    </source>
</evidence>
<feature type="coiled-coil region" evidence="5">
    <location>
        <begin position="36"/>
        <end position="95"/>
    </location>
</feature>
<keyword evidence="2" id="KW-0547">Nucleotide-binding</keyword>
<dbReference type="InParanoid" id="A0A059BAH2"/>
<feature type="domain" description="Disease resistance protein At4g27190-like leucine-rich repeats" evidence="7">
    <location>
        <begin position="763"/>
        <end position="837"/>
    </location>
</feature>
<comment type="similarity">
    <text evidence="1">Belongs to the disease resistance NB-LRR family.</text>
</comment>
<dbReference type="PANTHER" id="PTHR33463">
    <property type="entry name" value="NB-ARC DOMAIN-CONTAINING PROTEIN-RELATED"/>
    <property type="match status" value="1"/>
</dbReference>
<dbReference type="Gene3D" id="3.40.50.300">
    <property type="entry name" value="P-loop containing nucleotide triphosphate hydrolases"/>
    <property type="match status" value="1"/>
</dbReference>
<evidence type="ECO:0000259" key="7">
    <source>
        <dbReference type="Pfam" id="PF23247"/>
    </source>
</evidence>
<feature type="domain" description="NB-ARC" evidence="6">
    <location>
        <begin position="168"/>
        <end position="339"/>
    </location>
</feature>
<dbReference type="InterPro" id="IPR002182">
    <property type="entry name" value="NB-ARC"/>
</dbReference>
<name>A0A059BAH2_EUCGR</name>
<dbReference type="GO" id="GO:0043531">
    <property type="term" value="F:ADP binding"/>
    <property type="evidence" value="ECO:0007669"/>
    <property type="project" value="InterPro"/>
</dbReference>
<evidence type="ECO:0000259" key="6">
    <source>
        <dbReference type="Pfam" id="PF00931"/>
    </source>
</evidence>
<keyword evidence="3" id="KW-0611">Plant defense</keyword>
<organism evidence="8">
    <name type="scientific">Eucalyptus grandis</name>
    <name type="common">Flooded gum</name>
    <dbReference type="NCBI Taxonomy" id="71139"/>
    <lineage>
        <taxon>Eukaryota</taxon>
        <taxon>Viridiplantae</taxon>
        <taxon>Streptophyta</taxon>
        <taxon>Embryophyta</taxon>
        <taxon>Tracheophyta</taxon>
        <taxon>Spermatophyta</taxon>
        <taxon>Magnoliopsida</taxon>
        <taxon>eudicotyledons</taxon>
        <taxon>Gunneridae</taxon>
        <taxon>Pentapetalae</taxon>
        <taxon>rosids</taxon>
        <taxon>malvids</taxon>
        <taxon>Myrtales</taxon>
        <taxon>Myrtaceae</taxon>
        <taxon>Myrtoideae</taxon>
        <taxon>Eucalypteae</taxon>
        <taxon>Eucalyptus</taxon>
    </lineage>
</organism>
<dbReference type="InterPro" id="IPR027417">
    <property type="entry name" value="P-loop_NTPase"/>
</dbReference>
<dbReference type="EMBL" id="KK198759">
    <property type="protein sequence ID" value="KCW63113.1"/>
    <property type="molecule type" value="Genomic_DNA"/>
</dbReference>
<proteinExistence type="inferred from homology"/>
<accession>A0A059BAH2</accession>
<dbReference type="Gene3D" id="3.80.10.10">
    <property type="entry name" value="Ribonuclease Inhibitor"/>
    <property type="match status" value="1"/>
</dbReference>
<dbReference type="GO" id="GO:0005524">
    <property type="term" value="F:ATP binding"/>
    <property type="evidence" value="ECO:0007669"/>
    <property type="project" value="UniProtKB-KW"/>
</dbReference>
<dbReference type="InterPro" id="IPR050905">
    <property type="entry name" value="Plant_NBS-LRR"/>
</dbReference>
<evidence type="ECO:0000256" key="5">
    <source>
        <dbReference type="SAM" id="Coils"/>
    </source>
</evidence>
<keyword evidence="5" id="KW-0175">Coiled coil</keyword>
<gene>
    <name evidence="8" type="ORF">EUGRSUZ_G00722</name>
</gene>